<dbReference type="Gene3D" id="3.40.30.10">
    <property type="entry name" value="Glutaredoxin"/>
    <property type="match status" value="1"/>
</dbReference>
<proteinExistence type="inferred from homology"/>
<feature type="active site" description="Nucleophile" evidence="8">
    <location>
        <position position="30"/>
    </location>
</feature>
<feature type="site" description="Contributes to redox potential value" evidence="8">
    <location>
        <position position="31"/>
    </location>
</feature>
<gene>
    <name evidence="11" type="ORF">SAMN05920897_1086</name>
</gene>
<dbReference type="AlphaFoldDB" id="A0A1N6SBI5"/>
<dbReference type="CDD" id="cd02947">
    <property type="entry name" value="TRX_family"/>
    <property type="match status" value="1"/>
</dbReference>
<evidence type="ECO:0000256" key="5">
    <source>
        <dbReference type="ARBA" id="ARBA00023284"/>
    </source>
</evidence>
<comment type="similarity">
    <text evidence="1 7">Belongs to the thioredoxin family.</text>
</comment>
<dbReference type="PANTHER" id="PTHR45663">
    <property type="entry name" value="GEO12009P1"/>
    <property type="match status" value="1"/>
</dbReference>
<dbReference type="InterPro" id="IPR036249">
    <property type="entry name" value="Thioredoxin-like_sf"/>
</dbReference>
<keyword evidence="2" id="KW-0813">Transport</keyword>
<dbReference type="NCBIfam" id="TIGR01068">
    <property type="entry name" value="thioredoxin"/>
    <property type="match status" value="1"/>
</dbReference>
<dbReference type="PANTHER" id="PTHR45663:SF11">
    <property type="entry name" value="GEO12009P1"/>
    <property type="match status" value="1"/>
</dbReference>
<evidence type="ECO:0000259" key="10">
    <source>
        <dbReference type="PROSITE" id="PS51352"/>
    </source>
</evidence>
<protein>
    <recommendedName>
        <fullName evidence="6 7">Thioredoxin</fullName>
    </recommendedName>
</protein>
<dbReference type="GO" id="GO:0015035">
    <property type="term" value="F:protein-disulfide reductase activity"/>
    <property type="evidence" value="ECO:0007669"/>
    <property type="project" value="UniProtKB-UniRule"/>
</dbReference>
<feature type="active site" description="Nucleophile" evidence="8">
    <location>
        <position position="33"/>
    </location>
</feature>
<evidence type="ECO:0000313" key="11">
    <source>
        <dbReference type="EMBL" id="SIQ38419.1"/>
    </source>
</evidence>
<evidence type="ECO:0000256" key="4">
    <source>
        <dbReference type="ARBA" id="ARBA00023157"/>
    </source>
</evidence>
<evidence type="ECO:0000256" key="2">
    <source>
        <dbReference type="ARBA" id="ARBA00022448"/>
    </source>
</evidence>
<evidence type="ECO:0000256" key="8">
    <source>
        <dbReference type="PIRSR" id="PIRSR000077-1"/>
    </source>
</evidence>
<dbReference type="Pfam" id="PF00085">
    <property type="entry name" value="Thioredoxin"/>
    <property type="match status" value="1"/>
</dbReference>
<dbReference type="PROSITE" id="PS51352">
    <property type="entry name" value="THIOREDOXIN_2"/>
    <property type="match status" value="1"/>
</dbReference>
<dbReference type="EMBL" id="FTMS01000008">
    <property type="protein sequence ID" value="SIQ38419.1"/>
    <property type="molecule type" value="Genomic_DNA"/>
</dbReference>
<dbReference type="RefSeq" id="WP_076488586.1">
    <property type="nucleotide sequence ID" value="NZ_FTMS01000008.1"/>
</dbReference>
<evidence type="ECO:0000313" key="12">
    <source>
        <dbReference type="Proteomes" id="UP000186400"/>
    </source>
</evidence>
<accession>A0A1N6SBI5</accession>
<evidence type="ECO:0000256" key="9">
    <source>
        <dbReference type="PIRSR" id="PIRSR000077-4"/>
    </source>
</evidence>
<dbReference type="InterPro" id="IPR005746">
    <property type="entry name" value="Thioredoxin"/>
</dbReference>
<dbReference type="STRING" id="159291.SAMN05920897_1086"/>
<dbReference type="GO" id="GO:0005829">
    <property type="term" value="C:cytosol"/>
    <property type="evidence" value="ECO:0007669"/>
    <property type="project" value="TreeGrafter"/>
</dbReference>
<dbReference type="GO" id="GO:0045454">
    <property type="term" value="P:cell redox homeostasis"/>
    <property type="evidence" value="ECO:0007669"/>
    <property type="project" value="TreeGrafter"/>
</dbReference>
<dbReference type="FunFam" id="3.40.30.10:FF:000001">
    <property type="entry name" value="Thioredoxin"/>
    <property type="match status" value="1"/>
</dbReference>
<dbReference type="Proteomes" id="UP000186400">
    <property type="component" value="Unassembled WGS sequence"/>
</dbReference>
<evidence type="ECO:0000256" key="3">
    <source>
        <dbReference type="ARBA" id="ARBA00022982"/>
    </source>
</evidence>
<dbReference type="PRINTS" id="PR00421">
    <property type="entry name" value="THIOREDOXIN"/>
</dbReference>
<sequence length="106" mass="11538">MEIDVTAENFNAEVLESPVPVLVDFWAEWCMPCKMIEPVLAELASDLEGDAVIARVNVDTAGDLPGRYEIVSIPALLLFKGGEVVDRHVGAAPKELLLELVKKHLG</sequence>
<feature type="disulfide bond" description="Redox-active" evidence="9">
    <location>
        <begin position="30"/>
        <end position="33"/>
    </location>
</feature>
<feature type="site" description="Deprotonates C-terminal active site Cys" evidence="8">
    <location>
        <position position="24"/>
    </location>
</feature>
<evidence type="ECO:0000256" key="6">
    <source>
        <dbReference type="NCBIfam" id="TIGR01068"/>
    </source>
</evidence>
<reference evidence="12" key="1">
    <citation type="submission" date="2017-01" db="EMBL/GenBank/DDBJ databases">
        <authorList>
            <person name="Varghese N."/>
            <person name="Submissions S."/>
        </authorList>
    </citation>
    <scope>NUCLEOTIDE SEQUENCE [LARGE SCALE GENOMIC DNA]</scope>
    <source>
        <strain evidence="12">ASpG1</strain>
    </source>
</reference>
<keyword evidence="3" id="KW-0249">Electron transport</keyword>
<dbReference type="InterPro" id="IPR013766">
    <property type="entry name" value="Thioredoxin_domain"/>
</dbReference>
<dbReference type="PIRSF" id="PIRSF000077">
    <property type="entry name" value="Thioredoxin"/>
    <property type="match status" value="1"/>
</dbReference>
<organism evidence="11 12">
    <name type="scientific">Alkalispirochaeta americana</name>
    <dbReference type="NCBI Taxonomy" id="159291"/>
    <lineage>
        <taxon>Bacteria</taxon>
        <taxon>Pseudomonadati</taxon>
        <taxon>Spirochaetota</taxon>
        <taxon>Spirochaetia</taxon>
        <taxon>Spirochaetales</taxon>
        <taxon>Spirochaetaceae</taxon>
        <taxon>Alkalispirochaeta</taxon>
    </lineage>
</organism>
<feature type="site" description="Contributes to redox potential value" evidence="8">
    <location>
        <position position="32"/>
    </location>
</feature>
<evidence type="ECO:0000256" key="1">
    <source>
        <dbReference type="ARBA" id="ARBA00008987"/>
    </source>
</evidence>
<dbReference type="OrthoDB" id="9790390at2"/>
<keyword evidence="4 9" id="KW-1015">Disulfide bond</keyword>
<name>A0A1N6SBI5_9SPIO</name>
<keyword evidence="12" id="KW-1185">Reference proteome</keyword>
<evidence type="ECO:0000256" key="7">
    <source>
        <dbReference type="PIRNR" id="PIRNR000077"/>
    </source>
</evidence>
<dbReference type="SUPFAM" id="SSF52833">
    <property type="entry name" value="Thioredoxin-like"/>
    <property type="match status" value="1"/>
</dbReference>
<feature type="domain" description="Thioredoxin" evidence="10">
    <location>
        <begin position="1"/>
        <end position="106"/>
    </location>
</feature>
<keyword evidence="5 9" id="KW-0676">Redox-active center</keyword>